<sequence>MGMMMMKDSMYWRLKGSVAACEPAENYEQGNGERQSTSATHGSYSAEWAGHFTRVDQARDTSLRSARRVASARSLRP</sequence>
<evidence type="ECO:0000313" key="1">
    <source>
        <dbReference type="EMBL" id="CEH14209.1"/>
    </source>
</evidence>
<organism evidence="1 2">
    <name type="scientific">Ceraceosorus bombacis</name>
    <dbReference type="NCBI Taxonomy" id="401625"/>
    <lineage>
        <taxon>Eukaryota</taxon>
        <taxon>Fungi</taxon>
        <taxon>Dikarya</taxon>
        <taxon>Basidiomycota</taxon>
        <taxon>Ustilaginomycotina</taxon>
        <taxon>Exobasidiomycetes</taxon>
        <taxon>Ceraceosorales</taxon>
        <taxon>Ceraceosoraceae</taxon>
        <taxon>Ceraceosorus</taxon>
    </lineage>
</organism>
<dbReference type="AlphaFoldDB" id="A0A0P1BDE3"/>
<dbReference type="Proteomes" id="UP000054845">
    <property type="component" value="Unassembled WGS sequence"/>
</dbReference>
<reference evidence="1 2" key="1">
    <citation type="submission" date="2014-09" db="EMBL/GenBank/DDBJ databases">
        <authorList>
            <person name="Magalhaes I.L.F."/>
            <person name="Oliveira U."/>
            <person name="Santos F.R."/>
            <person name="Vidigal T.H.D.A."/>
            <person name="Brescovit A.D."/>
            <person name="Santos A.J."/>
        </authorList>
    </citation>
    <scope>NUCLEOTIDE SEQUENCE [LARGE SCALE GENOMIC DNA]</scope>
</reference>
<dbReference type="EMBL" id="CCYA01000240">
    <property type="protein sequence ID" value="CEH14209.1"/>
    <property type="molecule type" value="Genomic_DNA"/>
</dbReference>
<keyword evidence="2" id="KW-1185">Reference proteome</keyword>
<accession>A0A0P1BDE3</accession>
<protein>
    <submittedName>
        <fullName evidence="1">Uncharacterized protein</fullName>
    </submittedName>
</protein>
<evidence type="ECO:0000313" key="2">
    <source>
        <dbReference type="Proteomes" id="UP000054845"/>
    </source>
</evidence>
<name>A0A0P1BDE3_9BASI</name>
<proteinExistence type="predicted"/>